<dbReference type="eggNOG" id="ENOG502STEV">
    <property type="taxonomic scope" value="Eukaryota"/>
</dbReference>
<evidence type="ECO:0000256" key="2">
    <source>
        <dbReference type="SAM" id="MobiDB-lite"/>
    </source>
</evidence>
<proteinExistence type="predicted"/>
<name>A0A1D6L5F8_MAIZE</name>
<dbReference type="AlphaFoldDB" id="A0A1D6L5F8"/>
<evidence type="ECO:0000313" key="3">
    <source>
        <dbReference type="EMBL" id="ONM09548.1"/>
    </source>
</evidence>
<feature type="coiled-coil region" evidence="1">
    <location>
        <begin position="130"/>
        <end position="178"/>
    </location>
</feature>
<dbReference type="EMBL" id="CM007647">
    <property type="protein sequence ID" value="ONM09548.1"/>
    <property type="molecule type" value="Genomic_DNA"/>
</dbReference>
<accession>A0A1D6L5F8</accession>
<dbReference type="FunCoup" id="A0A1D6L5F8">
    <property type="interactions" value="285"/>
</dbReference>
<feature type="compositionally biased region" description="Basic and acidic residues" evidence="2">
    <location>
        <begin position="30"/>
        <end position="42"/>
    </location>
</feature>
<gene>
    <name evidence="3" type="ORF">ZEAMMB73_Zm00001d034083</name>
</gene>
<evidence type="ECO:0000256" key="1">
    <source>
        <dbReference type="SAM" id="Coils"/>
    </source>
</evidence>
<dbReference type="InParanoid" id="A0A1D6L5F8"/>
<feature type="region of interest" description="Disordered" evidence="2">
    <location>
        <begin position="1"/>
        <end position="51"/>
    </location>
</feature>
<keyword evidence="1" id="KW-0175">Coiled coil</keyword>
<reference evidence="3" key="1">
    <citation type="submission" date="2015-12" db="EMBL/GenBank/DDBJ databases">
        <title>Update maize B73 reference genome by single molecule sequencing technologies.</title>
        <authorList>
            <consortium name="Maize Genome Sequencing Project"/>
            <person name="Ware D."/>
        </authorList>
    </citation>
    <scope>NUCLEOTIDE SEQUENCE [LARGE SCALE GENOMIC DNA]</scope>
    <source>
        <tissue evidence="3">Seedling</tissue>
    </source>
</reference>
<dbReference type="ExpressionAtlas" id="A0A1D6L5F8">
    <property type="expression patterns" value="baseline"/>
</dbReference>
<protein>
    <submittedName>
        <fullName evidence="3">Uncharacterized protein</fullName>
    </submittedName>
</protein>
<dbReference type="SMR" id="A0A1D6L5F8"/>
<sequence length="194" mass="20971">MSTGSGGTKGSKRVLAPNAEDQVGRVTRQKTKEQSSAEKDVRGSTTNTEEQALISANCPAQHDDEIQICDEGKKIDTMESLVGGHGVEGKESKTPIEAVAQVLASSKFLQNIGLVPATKKSGNGGDPTRVADLEAELESEKQNTLEVRAQLDALKKKVEESERARDKELEKINDLQKGADETNALLRRLFSLNK</sequence>
<organism evidence="3">
    <name type="scientific">Zea mays</name>
    <name type="common">Maize</name>
    <dbReference type="NCBI Taxonomy" id="4577"/>
    <lineage>
        <taxon>Eukaryota</taxon>
        <taxon>Viridiplantae</taxon>
        <taxon>Streptophyta</taxon>
        <taxon>Embryophyta</taxon>
        <taxon>Tracheophyta</taxon>
        <taxon>Spermatophyta</taxon>
        <taxon>Magnoliopsida</taxon>
        <taxon>Liliopsida</taxon>
        <taxon>Poales</taxon>
        <taxon>Poaceae</taxon>
        <taxon>PACMAD clade</taxon>
        <taxon>Panicoideae</taxon>
        <taxon>Andropogonodae</taxon>
        <taxon>Andropogoneae</taxon>
        <taxon>Tripsacinae</taxon>
        <taxon>Zea</taxon>
    </lineage>
</organism>